<dbReference type="EMBL" id="WKQE01000003">
    <property type="protein sequence ID" value="MSC79981.1"/>
    <property type="molecule type" value="Genomic_DNA"/>
</dbReference>
<dbReference type="SUPFAM" id="SSF53335">
    <property type="entry name" value="S-adenosyl-L-methionine-dependent methyltransferases"/>
    <property type="match status" value="1"/>
</dbReference>
<keyword evidence="5 6" id="KW-0949">S-adenosyl-L-methionine</keyword>
<comment type="similarity">
    <text evidence="1 6">Belongs to the methyltransferase superfamily. RsmH family.</text>
</comment>
<comment type="subcellular location">
    <subcellularLocation>
        <location evidence="6">Cytoplasm</location>
    </subcellularLocation>
</comment>
<reference evidence="8 10" key="1">
    <citation type="journal article" date="2017" name="Front. Microbiol.">
        <title>New Insights into the Diversity of the Genus Faecalibacterium.</title>
        <authorList>
            <person name="Benevides L."/>
            <person name="Burman S."/>
            <person name="Martin R."/>
            <person name="Robert V."/>
            <person name="Thomas M."/>
            <person name="Miquel S."/>
            <person name="Chain F."/>
            <person name="Sokol H."/>
            <person name="Bermudez-Humaran L.G."/>
            <person name="Morrison M."/>
            <person name="Langella P."/>
            <person name="Azevedo V.A."/>
            <person name="Chatel J.M."/>
            <person name="Soares S."/>
        </authorList>
    </citation>
    <scope>NUCLEOTIDE SEQUENCE [LARGE SCALE GENOMIC DNA]</scope>
    <source>
        <strain evidence="8 10">CNCM I 4546</strain>
    </source>
</reference>
<evidence type="ECO:0000313" key="12">
    <source>
        <dbReference type="Proteomes" id="UP000477010"/>
    </source>
</evidence>
<evidence type="ECO:0000256" key="1">
    <source>
        <dbReference type="ARBA" id="ARBA00010396"/>
    </source>
</evidence>
<dbReference type="EC" id="2.1.1.199" evidence="6"/>
<dbReference type="GO" id="GO:0005737">
    <property type="term" value="C:cytoplasm"/>
    <property type="evidence" value="ECO:0007669"/>
    <property type="project" value="UniProtKB-SubCell"/>
</dbReference>
<dbReference type="Proteomes" id="UP000477010">
    <property type="component" value="Unassembled WGS sequence"/>
</dbReference>
<protein>
    <recommendedName>
        <fullName evidence="6">Ribosomal RNA small subunit methyltransferase H</fullName>
        <ecNumber evidence="6">2.1.1.199</ecNumber>
    </recommendedName>
    <alternativeName>
        <fullName evidence="6">16S rRNA m(4)C1402 methyltransferase</fullName>
    </alternativeName>
    <alternativeName>
        <fullName evidence="6">rRNA (cytosine-N(4)-)-methyltransferase RsmH</fullName>
    </alternativeName>
</protein>
<reference evidence="8" key="2">
    <citation type="submission" date="2017-07" db="EMBL/GenBank/DDBJ databases">
        <authorList>
            <person name="Sun Z.S."/>
            <person name="Albrecht U."/>
            <person name="Echele G."/>
            <person name="Lee C.C."/>
        </authorList>
    </citation>
    <scope>NUCLEOTIDE SEQUENCE</scope>
    <source>
        <strain evidence="8">CNCM I 4546</strain>
    </source>
</reference>
<feature type="binding site" evidence="6">
    <location>
        <position position="112"/>
    </location>
    <ligand>
        <name>S-adenosyl-L-methionine</name>
        <dbReference type="ChEBI" id="CHEBI:59789"/>
    </ligand>
</feature>
<dbReference type="Proteomes" id="UP000250550">
    <property type="component" value="Unassembled WGS sequence"/>
</dbReference>
<dbReference type="Gene3D" id="1.10.150.170">
    <property type="entry name" value="Putative methyltransferase TM0872, insert domain"/>
    <property type="match status" value="1"/>
</dbReference>
<evidence type="ECO:0000256" key="6">
    <source>
        <dbReference type="HAMAP-Rule" id="MF_01007"/>
    </source>
</evidence>
<dbReference type="GO" id="GO:0070475">
    <property type="term" value="P:rRNA base methylation"/>
    <property type="evidence" value="ECO:0007669"/>
    <property type="project" value="UniProtKB-UniRule"/>
</dbReference>
<evidence type="ECO:0000256" key="3">
    <source>
        <dbReference type="ARBA" id="ARBA00022603"/>
    </source>
</evidence>
<dbReference type="PANTHER" id="PTHR11265">
    <property type="entry name" value="S-ADENOSYL-METHYLTRANSFERASE MRAW"/>
    <property type="match status" value="1"/>
</dbReference>
<proteinExistence type="inferred from homology"/>
<evidence type="ECO:0000256" key="4">
    <source>
        <dbReference type="ARBA" id="ARBA00022679"/>
    </source>
</evidence>
<organism evidence="8 10">
    <name type="scientific">Faecalibacterium prausnitzii</name>
    <dbReference type="NCBI Taxonomy" id="853"/>
    <lineage>
        <taxon>Bacteria</taxon>
        <taxon>Bacillati</taxon>
        <taxon>Bacillota</taxon>
        <taxon>Clostridia</taxon>
        <taxon>Eubacteriales</taxon>
        <taxon>Oscillospiraceae</taxon>
        <taxon>Faecalibacterium</taxon>
    </lineage>
</organism>
<dbReference type="EMBL" id="NMTV01000045">
    <property type="protein sequence ID" value="PDX72598.1"/>
    <property type="molecule type" value="Genomic_DNA"/>
</dbReference>
<dbReference type="Pfam" id="PF01795">
    <property type="entry name" value="Methyltransf_5"/>
    <property type="match status" value="1"/>
</dbReference>
<comment type="caution">
    <text evidence="8">The sequence shown here is derived from an EMBL/GenBank/DDBJ whole genome shotgun (WGS) entry which is preliminary data.</text>
</comment>
<reference evidence="7 12" key="4">
    <citation type="journal article" date="2019" name="Nat. Med.">
        <title>A library of human gut bacterial isolates paired with longitudinal multiomics data enables mechanistic microbiome research.</title>
        <authorList>
            <person name="Poyet M."/>
            <person name="Groussin M."/>
            <person name="Gibbons S.M."/>
            <person name="Avila-Pacheco J."/>
            <person name="Jiang X."/>
            <person name="Kearney S.M."/>
            <person name="Perrotta A.R."/>
            <person name="Berdy B."/>
            <person name="Zhao S."/>
            <person name="Lieberman T.D."/>
            <person name="Swanson P.K."/>
            <person name="Smith M."/>
            <person name="Roesemann S."/>
            <person name="Alexander J.E."/>
            <person name="Rich S.A."/>
            <person name="Livny J."/>
            <person name="Vlamakis H."/>
            <person name="Clish C."/>
            <person name="Bullock K."/>
            <person name="Deik A."/>
            <person name="Scott J."/>
            <person name="Pierce K.A."/>
            <person name="Xavier R.J."/>
            <person name="Alm E.J."/>
        </authorList>
    </citation>
    <scope>NUCLEOTIDE SEQUENCE [LARGE SCALE GENOMIC DNA]</scope>
    <source>
        <strain evidence="7 12">BIOML-B9</strain>
    </source>
</reference>
<feature type="binding site" evidence="6">
    <location>
        <begin position="44"/>
        <end position="46"/>
    </location>
    <ligand>
        <name>S-adenosyl-L-methionine</name>
        <dbReference type="ChEBI" id="CHEBI:59789"/>
    </ligand>
</feature>
<keyword evidence="6" id="KW-0963">Cytoplasm</keyword>
<dbReference type="NCBIfam" id="TIGR00006">
    <property type="entry name" value="16S rRNA (cytosine(1402)-N(4))-methyltransferase RsmH"/>
    <property type="match status" value="1"/>
</dbReference>
<dbReference type="AlphaFoldDB" id="A0A2A7A0P8"/>
<evidence type="ECO:0000313" key="11">
    <source>
        <dbReference type="Proteomes" id="UP000250550"/>
    </source>
</evidence>
<dbReference type="HAMAP" id="MF_01007">
    <property type="entry name" value="16SrRNA_methyltr_H"/>
    <property type="match status" value="1"/>
</dbReference>
<dbReference type="Proteomes" id="UP000219901">
    <property type="component" value="Unassembled WGS sequence"/>
</dbReference>
<comment type="catalytic activity">
    <reaction evidence="6">
        <text>cytidine(1402) in 16S rRNA + S-adenosyl-L-methionine = N(4)-methylcytidine(1402) in 16S rRNA + S-adenosyl-L-homocysteine + H(+)</text>
        <dbReference type="Rhea" id="RHEA:42928"/>
        <dbReference type="Rhea" id="RHEA-COMP:10286"/>
        <dbReference type="Rhea" id="RHEA-COMP:10287"/>
        <dbReference type="ChEBI" id="CHEBI:15378"/>
        <dbReference type="ChEBI" id="CHEBI:57856"/>
        <dbReference type="ChEBI" id="CHEBI:59789"/>
        <dbReference type="ChEBI" id="CHEBI:74506"/>
        <dbReference type="ChEBI" id="CHEBI:82748"/>
        <dbReference type="EC" id="2.1.1.199"/>
    </reaction>
</comment>
<keyword evidence="2 6" id="KW-0698">rRNA processing</keyword>
<dbReference type="PANTHER" id="PTHR11265:SF0">
    <property type="entry name" value="12S RRNA N4-METHYLCYTIDINE METHYLTRANSFERASE"/>
    <property type="match status" value="1"/>
</dbReference>
<dbReference type="EMBL" id="PRLF01000002">
    <property type="protein sequence ID" value="RAW66750.1"/>
    <property type="molecule type" value="Genomic_DNA"/>
</dbReference>
<dbReference type="SUPFAM" id="SSF81799">
    <property type="entry name" value="Putative methyltransferase TM0872, insert domain"/>
    <property type="match status" value="1"/>
</dbReference>
<reference evidence="9 11" key="3">
    <citation type="submission" date="2018-02" db="EMBL/GenBank/DDBJ databases">
        <title>Complete genome sequencing of Faecalibacterium prausnitzii strains isolated from the human gut.</title>
        <authorList>
            <person name="Fitzgerald B.C."/>
            <person name="Shkoporov A.N."/>
            <person name="Ross P.R."/>
            <person name="Hill C."/>
        </authorList>
    </citation>
    <scope>NUCLEOTIDE SEQUENCE [LARGE SCALE GENOMIC DNA]</scope>
    <source>
        <strain evidence="9 11">APC924/119</strain>
    </source>
</reference>
<comment type="function">
    <text evidence="6">Specifically methylates the N4 position of cytidine in position 1402 (C1402) of 16S rRNA.</text>
</comment>
<dbReference type="GO" id="GO:0071424">
    <property type="term" value="F:rRNA (cytosine-N4-)-methyltransferase activity"/>
    <property type="evidence" value="ECO:0007669"/>
    <property type="project" value="UniProtKB-UniRule"/>
</dbReference>
<gene>
    <name evidence="6 7" type="primary">rsmH</name>
    <name evidence="9" type="ORF">C4N21_02710</name>
    <name evidence="8" type="ORF">CGS55_07415</name>
    <name evidence="7" type="ORF">GKD85_03960</name>
</gene>
<dbReference type="Gene3D" id="3.40.50.150">
    <property type="entry name" value="Vaccinia Virus protein VP39"/>
    <property type="match status" value="1"/>
</dbReference>
<feature type="binding site" evidence="6">
    <location>
        <position position="119"/>
    </location>
    <ligand>
        <name>S-adenosyl-L-methionine</name>
        <dbReference type="ChEBI" id="CHEBI:59789"/>
    </ligand>
</feature>
<dbReference type="InterPro" id="IPR029063">
    <property type="entry name" value="SAM-dependent_MTases_sf"/>
</dbReference>
<dbReference type="PIRSF" id="PIRSF004486">
    <property type="entry name" value="MraW"/>
    <property type="match status" value="1"/>
</dbReference>
<evidence type="ECO:0000256" key="2">
    <source>
        <dbReference type="ARBA" id="ARBA00022552"/>
    </source>
</evidence>
<sequence>MAFEEQQPFDPASFEHIPVLLNECLTGLAIDPAGTYLDGTAGGAGHSRQIALRLDAAKGGRLISLDQDPDAVQTARSRLAGLPATVVQINFRYAGQALEQLGIEKINGALLDLGVSSHQLDDAARGFSYRADAPLDMRMSQQGETAADLVNTESREELARILRDYGEEPYAWQIAGKIVETRETAPILTTLQLADIVASAMPPAERRKNKNPSRRTFQALRIAVNHELDALEEGLDTIFDHLAPGGRLCVITFHSLEDRLVKNKFRRWSTACTCPPEFPVCVCGGKAKAKLITRKPIEADTQELEENRRSRSAHLRVLEKC</sequence>
<keyword evidence="4 6" id="KW-0808">Transferase</keyword>
<dbReference type="RefSeq" id="WP_015537404.1">
    <property type="nucleotide sequence ID" value="NZ_BNEV01000013.1"/>
</dbReference>
<evidence type="ECO:0000313" key="9">
    <source>
        <dbReference type="EMBL" id="RAW66750.1"/>
    </source>
</evidence>
<evidence type="ECO:0000313" key="8">
    <source>
        <dbReference type="EMBL" id="PDX72598.1"/>
    </source>
</evidence>
<name>A0A2A7A0P8_9FIRM</name>
<dbReference type="InterPro" id="IPR002903">
    <property type="entry name" value="RsmH"/>
</dbReference>
<evidence type="ECO:0000313" key="10">
    <source>
        <dbReference type="Proteomes" id="UP000219901"/>
    </source>
</evidence>
<accession>A0A2A7A0P8</accession>
<dbReference type="InterPro" id="IPR023397">
    <property type="entry name" value="SAM-dep_MeTrfase_MraW_recog"/>
</dbReference>
<feature type="binding site" evidence="6">
    <location>
        <position position="66"/>
    </location>
    <ligand>
        <name>S-adenosyl-L-methionine</name>
        <dbReference type="ChEBI" id="CHEBI:59789"/>
    </ligand>
</feature>
<feature type="binding site" evidence="6">
    <location>
        <position position="91"/>
    </location>
    <ligand>
        <name>S-adenosyl-L-methionine</name>
        <dbReference type="ChEBI" id="CHEBI:59789"/>
    </ligand>
</feature>
<keyword evidence="3 6" id="KW-0489">Methyltransferase</keyword>
<evidence type="ECO:0000313" key="7">
    <source>
        <dbReference type="EMBL" id="MSC79981.1"/>
    </source>
</evidence>
<evidence type="ECO:0000256" key="5">
    <source>
        <dbReference type="ARBA" id="ARBA00022691"/>
    </source>
</evidence>